<dbReference type="PANTHER" id="PTHR46641:SF13">
    <property type="entry name" value="G_PROTEIN_RECEP_F1_2 DOMAIN-CONTAINING PROTEIN"/>
    <property type="match status" value="1"/>
</dbReference>
<dbReference type="SUPFAM" id="SSF81321">
    <property type="entry name" value="Family A G protein-coupled receptor-like"/>
    <property type="match status" value="1"/>
</dbReference>
<dbReference type="GO" id="GO:0020037">
    <property type="term" value="F:heme binding"/>
    <property type="evidence" value="ECO:0007669"/>
    <property type="project" value="InterPro"/>
</dbReference>
<evidence type="ECO:0000313" key="1">
    <source>
        <dbReference type="EMBL" id="OZF90272.1"/>
    </source>
</evidence>
<protein>
    <submittedName>
        <fullName evidence="1">Uncharacterized protein</fullName>
    </submittedName>
</protein>
<comment type="caution">
    <text evidence="1">The sequence shown here is derived from an EMBL/GenBank/DDBJ whole genome shotgun (WGS) entry which is preliminary data.</text>
</comment>
<name>A0A260ZXD1_CAERE</name>
<dbReference type="PROSITE" id="PS50262">
    <property type="entry name" value="G_PROTEIN_RECEP_F1_2"/>
    <property type="match status" value="1"/>
</dbReference>
<dbReference type="KEGG" id="crq:GCK72_018986"/>
<dbReference type="CTD" id="9824809"/>
<sequence length="547" mass="62990">MTTMDLIPATTIAPILNDSDDEFSHFNRSYCFISEHSSTYSAFSLMVNGYLTCAVVILGTYGNLNGVKSVHVTSLDRNRGVVLAVSMLALAFWDTVLLWSSLFYYSIRRIGLSFGCNLDQLNHLVPWFHAFSHTANTASTWCVVAITLQRFMATRDPFRTSRSTVIVQSFRSERRISFIYCATYRRLFRMPLLLSLAAFVFNFPVFFEIECVPCFDLETNENTYHLLPTWLRTDTSYSMYRMFLRMFFVSIGPTCLIIFVSIATLFFLRGSNRSRRQLFQMTDNLLERYASRESMNTVISALLVIKFLLFRSMTFALDIMEVTVGVTNYYLIDTSNFLVLINSATNCLIYLKATEWLSARMNERMTIKRKKTICDSGQLLGDRLSILISSWEKAKEMTNEEIGVRVAWNMFRKHPTMCKKDEPEKVSLLNGSCKRSIDHAKFQEIGGRISGFITELLNLMQSNQAESYIIMRIRRVGAVHFDKQIVFSSSAWKEFKNTIQTIISEVQFTSPQEREAALEAWNIFISFIIREMKMGVWAIDDAIGQMP</sequence>
<dbReference type="CDD" id="cd14978">
    <property type="entry name" value="7tmA_FMRFamide_R-like"/>
    <property type="match status" value="1"/>
</dbReference>
<dbReference type="InterPro" id="IPR012292">
    <property type="entry name" value="Globin/Proto"/>
</dbReference>
<dbReference type="CDD" id="cd01040">
    <property type="entry name" value="Mb-like"/>
    <property type="match status" value="1"/>
</dbReference>
<dbReference type="PANTHER" id="PTHR46641">
    <property type="entry name" value="FMRFAMIDE RECEPTOR-RELATED"/>
    <property type="match status" value="1"/>
</dbReference>
<dbReference type="OrthoDB" id="5793039at2759"/>
<dbReference type="Gene3D" id="1.20.1070.10">
    <property type="entry name" value="Rhodopsin 7-helix transmembrane proteins"/>
    <property type="match status" value="1"/>
</dbReference>
<reference evidence="1" key="1">
    <citation type="submission" date="2017-08" db="EMBL/GenBank/DDBJ databases">
        <authorList>
            <person name="de Groot N.N."/>
        </authorList>
    </citation>
    <scope>NUCLEOTIDE SEQUENCE [LARGE SCALE GENOMIC DNA]</scope>
    <source>
        <strain evidence="1">PX439</strain>
    </source>
</reference>
<dbReference type="InterPro" id="IPR044399">
    <property type="entry name" value="Mb-like_M"/>
</dbReference>
<dbReference type="EMBL" id="NMWX01000033">
    <property type="protein sequence ID" value="OZF90272.1"/>
    <property type="molecule type" value="Genomic_DNA"/>
</dbReference>
<dbReference type="Proteomes" id="UP000216624">
    <property type="component" value="Unassembled WGS sequence"/>
</dbReference>
<keyword evidence="2" id="KW-1185">Reference proteome</keyword>
<dbReference type="STRING" id="31234.E3M002"/>
<dbReference type="Gene3D" id="1.10.490.10">
    <property type="entry name" value="Globins"/>
    <property type="match status" value="1"/>
</dbReference>
<dbReference type="InterPro" id="IPR017452">
    <property type="entry name" value="GPCR_Rhodpsn_7TM"/>
</dbReference>
<dbReference type="eggNOG" id="ENOG502SQP1">
    <property type="taxonomic scope" value="Eukaryota"/>
</dbReference>
<dbReference type="HOGENOM" id="CLU_502715_0_0_1"/>
<feature type="non-terminal residue" evidence="1">
    <location>
        <position position="1"/>
    </location>
</feature>
<gene>
    <name evidence="1" type="ORF">FL82_13246</name>
</gene>
<proteinExistence type="predicted"/>
<accession>A0A260ZXD1</accession>
<evidence type="ECO:0000313" key="2">
    <source>
        <dbReference type="Proteomes" id="UP000216624"/>
    </source>
</evidence>
<dbReference type="InterPro" id="IPR052954">
    <property type="entry name" value="GPCR-Ligand_Int"/>
</dbReference>
<organism evidence="1 2">
    <name type="scientific">Caenorhabditis remanei</name>
    <name type="common">Caenorhabditis vulgaris</name>
    <dbReference type="NCBI Taxonomy" id="31234"/>
    <lineage>
        <taxon>Eukaryota</taxon>
        <taxon>Metazoa</taxon>
        <taxon>Ecdysozoa</taxon>
        <taxon>Nematoda</taxon>
        <taxon>Chromadorea</taxon>
        <taxon>Rhabditida</taxon>
        <taxon>Rhabditina</taxon>
        <taxon>Rhabditomorpha</taxon>
        <taxon>Rhabditoidea</taxon>
        <taxon>Rhabditidae</taxon>
        <taxon>Peloderinae</taxon>
        <taxon>Caenorhabditis</taxon>
    </lineage>
</organism>
<dbReference type="GO" id="GO:0016020">
    <property type="term" value="C:membrane"/>
    <property type="evidence" value="ECO:0007669"/>
    <property type="project" value="UniProtKB-SubCell"/>
</dbReference>
<dbReference type="OMA" id="TWCVVAI"/>
<dbReference type="GO" id="GO:0019825">
    <property type="term" value="F:oxygen binding"/>
    <property type="evidence" value="ECO:0007669"/>
    <property type="project" value="InterPro"/>
</dbReference>